<organism evidence="1 2">
    <name type="scientific">Steinernema glaseri</name>
    <dbReference type="NCBI Taxonomy" id="37863"/>
    <lineage>
        <taxon>Eukaryota</taxon>
        <taxon>Metazoa</taxon>
        <taxon>Ecdysozoa</taxon>
        <taxon>Nematoda</taxon>
        <taxon>Chromadorea</taxon>
        <taxon>Rhabditida</taxon>
        <taxon>Tylenchina</taxon>
        <taxon>Panagrolaimomorpha</taxon>
        <taxon>Strongyloidoidea</taxon>
        <taxon>Steinernematidae</taxon>
        <taxon>Steinernema</taxon>
    </lineage>
</organism>
<name>A0A1I7YJC4_9BILA</name>
<dbReference type="AlphaFoldDB" id="A0A1I7YJC4"/>
<evidence type="ECO:0000313" key="1">
    <source>
        <dbReference type="Proteomes" id="UP000095287"/>
    </source>
</evidence>
<accession>A0A1I7YJC4</accession>
<protein>
    <submittedName>
        <fullName evidence="2">Intraflagellar transport protein 46 homolog</fullName>
    </submittedName>
</protein>
<keyword evidence="1" id="KW-1185">Reference proteome</keyword>
<dbReference type="Proteomes" id="UP000095287">
    <property type="component" value="Unplaced"/>
</dbReference>
<evidence type="ECO:0000313" key="2">
    <source>
        <dbReference type="WBParaSite" id="L893_g16961.t1"/>
    </source>
</evidence>
<proteinExistence type="predicted"/>
<reference evidence="2" key="1">
    <citation type="submission" date="2016-11" db="UniProtKB">
        <authorList>
            <consortium name="WormBaseParasite"/>
        </authorList>
    </citation>
    <scope>IDENTIFICATION</scope>
</reference>
<sequence>MSVWGVIQNKVTLHDQCASKSSSEDEDEVENGISMDTVLAKPFIFPLVLPVEDIGRDSWVPAMDIDGFIPDLLHCLPILRITFNYSPITQSLKNSLASATHV</sequence>
<dbReference type="WBParaSite" id="L893_g16961.t1">
    <property type="protein sequence ID" value="L893_g16961.t1"/>
    <property type="gene ID" value="L893_g16961"/>
</dbReference>